<dbReference type="InterPro" id="IPR001087">
    <property type="entry name" value="GDSL"/>
</dbReference>
<proteinExistence type="predicted"/>
<accession>A0A1B7P541</accession>
<feature type="signal peptide" evidence="2">
    <location>
        <begin position="1"/>
        <end position="18"/>
    </location>
</feature>
<comment type="caution">
    <text evidence="3">The sequence shown here is derived from an EMBL/GenBank/DDBJ whole genome shotgun (WGS) entry which is preliminary data.</text>
</comment>
<dbReference type="CDD" id="cd01846">
    <property type="entry name" value="fatty_acyltransferase_like"/>
    <property type="match status" value="1"/>
</dbReference>
<dbReference type="InterPro" id="IPR051058">
    <property type="entry name" value="GDSL_Est/Lipase"/>
</dbReference>
<dbReference type="Gene3D" id="3.40.50.1110">
    <property type="entry name" value="SGNH hydrolase"/>
    <property type="match status" value="1"/>
</dbReference>
<dbReference type="PANTHER" id="PTHR45648:SF22">
    <property type="entry name" value="GDSL LIPASE_ACYLHYDROLASE FAMILY PROTEIN (AFU_ORTHOLOGUE AFUA_4G14700)"/>
    <property type="match status" value="1"/>
</dbReference>
<dbReference type="AlphaFoldDB" id="A0A1B7P541"/>
<dbReference type="InterPro" id="IPR036514">
    <property type="entry name" value="SGNH_hydro_sf"/>
</dbReference>
<protein>
    <recommendedName>
        <fullName evidence="5">SGNH hydrolase-type esterase domain-containing protein</fullName>
    </recommendedName>
</protein>
<feature type="chain" id="PRO_5008598412" description="SGNH hydrolase-type esterase domain-containing protein" evidence="2">
    <location>
        <begin position="19"/>
        <end position="352"/>
    </location>
</feature>
<dbReference type="Proteomes" id="UP000091918">
    <property type="component" value="Unassembled WGS sequence"/>
</dbReference>
<dbReference type="GO" id="GO:0016788">
    <property type="term" value="F:hydrolase activity, acting on ester bonds"/>
    <property type="evidence" value="ECO:0007669"/>
    <property type="project" value="InterPro"/>
</dbReference>
<keyword evidence="4" id="KW-1185">Reference proteome</keyword>
<dbReference type="PANTHER" id="PTHR45648">
    <property type="entry name" value="GDSL LIPASE/ACYLHYDROLASE FAMILY PROTEIN (AFU_ORTHOLOGUE AFUA_4G14700)"/>
    <property type="match status" value="1"/>
</dbReference>
<evidence type="ECO:0008006" key="5">
    <source>
        <dbReference type="Google" id="ProtNLM"/>
    </source>
</evidence>
<dbReference type="EMBL" id="LGUA01000101">
    <property type="protein sequence ID" value="OAX84145.1"/>
    <property type="molecule type" value="Genomic_DNA"/>
</dbReference>
<evidence type="ECO:0000256" key="1">
    <source>
        <dbReference type="ARBA" id="ARBA00022801"/>
    </source>
</evidence>
<evidence type="ECO:0000256" key="2">
    <source>
        <dbReference type="SAM" id="SignalP"/>
    </source>
</evidence>
<evidence type="ECO:0000313" key="4">
    <source>
        <dbReference type="Proteomes" id="UP000091918"/>
    </source>
</evidence>
<dbReference type="SUPFAM" id="SSF52266">
    <property type="entry name" value="SGNH hydrolase"/>
    <property type="match status" value="1"/>
</dbReference>
<dbReference type="STRING" id="1658172.A0A1B7P541"/>
<gene>
    <name evidence="3" type="ORF">ACJ72_01490</name>
</gene>
<sequence length="352" mass="39546">MISRLGLALVLGVQTVLSIGHPAWKLKTMNSLVTFGNSYTDESRLVYFIEHQEAPPVGWRAPENNVTSTGGRIWARYVSDYTGAELYNYAVSGATCSNAITPRYFSPINTIFPSVDQYEIPAFIKDANHQDPETGQPFLNLPRKETVYAIWIGTNDLGNGAFIDDSQVAGMTLLDYVECIFRSIERLYDHGARFFVLMNVAPLDLLPLYALPENGGIQGGLFWPDKPENITEVSCRMRQAVIAVNEIIELKLEGAMKHRYKGASVALFDTYSLLTDIYYNPSQYFNGTEPPNVEVWVNQCDAQGQNCEKLPSPDSYMWYDALHPSEQTDRVIAQHFVQVVEGTSGYANYFEK</sequence>
<organism evidence="3 4">
    <name type="scientific">Emergomyces africanus</name>
    <dbReference type="NCBI Taxonomy" id="1955775"/>
    <lineage>
        <taxon>Eukaryota</taxon>
        <taxon>Fungi</taxon>
        <taxon>Dikarya</taxon>
        <taxon>Ascomycota</taxon>
        <taxon>Pezizomycotina</taxon>
        <taxon>Eurotiomycetes</taxon>
        <taxon>Eurotiomycetidae</taxon>
        <taxon>Onygenales</taxon>
        <taxon>Ajellomycetaceae</taxon>
        <taxon>Emergomyces</taxon>
    </lineage>
</organism>
<evidence type="ECO:0000313" key="3">
    <source>
        <dbReference type="EMBL" id="OAX84145.1"/>
    </source>
</evidence>
<dbReference type="OrthoDB" id="1600564at2759"/>
<name>A0A1B7P541_9EURO</name>
<keyword evidence="2" id="KW-0732">Signal</keyword>
<keyword evidence="1" id="KW-0378">Hydrolase</keyword>
<dbReference type="Pfam" id="PF00657">
    <property type="entry name" value="Lipase_GDSL"/>
    <property type="match status" value="1"/>
</dbReference>
<reference evidence="3 4" key="1">
    <citation type="submission" date="2015-07" db="EMBL/GenBank/DDBJ databases">
        <title>Emmonsia species relationships and genome sequence.</title>
        <authorList>
            <person name="Cuomo C.A."/>
            <person name="Schwartz I.S."/>
            <person name="Kenyon C."/>
            <person name="de Hoog G.S."/>
            <person name="Govender N.P."/>
            <person name="Botha A."/>
            <person name="Moreno L."/>
            <person name="de Vries M."/>
            <person name="Munoz J.F."/>
            <person name="Stielow J.B."/>
        </authorList>
    </citation>
    <scope>NUCLEOTIDE SEQUENCE [LARGE SCALE GENOMIC DNA]</scope>
    <source>
        <strain evidence="3 4">CBS 136260</strain>
    </source>
</reference>